<protein>
    <recommendedName>
        <fullName evidence="3">AbiEi antitoxin C-terminal domain-containing protein</fullName>
    </recommendedName>
</protein>
<organism evidence="1 2">
    <name type="scientific">Candidatus Kaiserbacteria bacterium RIFCSPHIGHO2_02_FULL_49_16</name>
    <dbReference type="NCBI Taxonomy" id="1798490"/>
    <lineage>
        <taxon>Bacteria</taxon>
        <taxon>Candidatus Kaiseribacteriota</taxon>
    </lineage>
</organism>
<comment type="caution">
    <text evidence="1">The sequence shown here is derived from an EMBL/GenBank/DDBJ whole genome shotgun (WGS) entry which is preliminary data.</text>
</comment>
<evidence type="ECO:0000313" key="1">
    <source>
        <dbReference type="EMBL" id="OGG59265.1"/>
    </source>
</evidence>
<dbReference type="EMBL" id="MFLD01000028">
    <property type="protein sequence ID" value="OGG59265.1"/>
    <property type="molecule type" value="Genomic_DNA"/>
</dbReference>
<evidence type="ECO:0008006" key="3">
    <source>
        <dbReference type="Google" id="ProtNLM"/>
    </source>
</evidence>
<name>A0A1F6DCZ8_9BACT</name>
<dbReference type="Proteomes" id="UP000178042">
    <property type="component" value="Unassembled WGS sequence"/>
</dbReference>
<gene>
    <name evidence="1" type="ORF">A3C86_02465</name>
</gene>
<sequence>MDARFAVLARMGETVFHARDSAAIWGITNTNTLHTTLSRYARAGLLFRLQNGLYSIKPPRELDPLLIGSKAIHGFCYVSTETVLSRAGIIGQNVPHVTLVGSVSRQFTLAGHSYRVRRLSDAYVFNEAGIAREGNVLVASPARAIADMLYFNPRYHFDASAHIDWNAVSRLQADVGYRVTRNKNI</sequence>
<reference evidence="1 2" key="1">
    <citation type="journal article" date="2016" name="Nat. Commun.">
        <title>Thousands of microbial genomes shed light on interconnected biogeochemical processes in an aquifer system.</title>
        <authorList>
            <person name="Anantharaman K."/>
            <person name="Brown C.T."/>
            <person name="Hug L.A."/>
            <person name="Sharon I."/>
            <person name="Castelle C.J."/>
            <person name="Probst A.J."/>
            <person name="Thomas B.C."/>
            <person name="Singh A."/>
            <person name="Wilkins M.J."/>
            <person name="Karaoz U."/>
            <person name="Brodie E.L."/>
            <person name="Williams K.H."/>
            <person name="Hubbard S.S."/>
            <person name="Banfield J.F."/>
        </authorList>
    </citation>
    <scope>NUCLEOTIDE SEQUENCE [LARGE SCALE GENOMIC DNA]</scope>
</reference>
<dbReference type="AlphaFoldDB" id="A0A1F6DCZ8"/>
<accession>A0A1F6DCZ8</accession>
<evidence type="ECO:0000313" key="2">
    <source>
        <dbReference type="Proteomes" id="UP000178042"/>
    </source>
</evidence>
<proteinExistence type="predicted"/>